<dbReference type="Proteomes" id="UP000199652">
    <property type="component" value="Unassembled WGS sequence"/>
</dbReference>
<keyword evidence="2" id="KW-1185">Reference proteome</keyword>
<dbReference type="RefSeq" id="WP_090242790.1">
    <property type="nucleotide sequence ID" value="NZ_FNOU01000002.1"/>
</dbReference>
<gene>
    <name evidence="1" type="ORF">SAMN04488579_10287</name>
</gene>
<dbReference type="AlphaFoldDB" id="A0A1H3BI05"/>
<dbReference type="EMBL" id="FNOU01000002">
    <property type="protein sequence ID" value="SDX41537.1"/>
    <property type="molecule type" value="Genomic_DNA"/>
</dbReference>
<protein>
    <submittedName>
        <fullName evidence="1">Uncharacterized protein</fullName>
    </submittedName>
</protein>
<evidence type="ECO:0000313" key="2">
    <source>
        <dbReference type="Proteomes" id="UP000199652"/>
    </source>
</evidence>
<organism evidence="1 2">
    <name type="scientific">Eubacterium barkeri</name>
    <name type="common">Clostridium barkeri</name>
    <dbReference type="NCBI Taxonomy" id="1528"/>
    <lineage>
        <taxon>Bacteria</taxon>
        <taxon>Bacillati</taxon>
        <taxon>Bacillota</taxon>
        <taxon>Clostridia</taxon>
        <taxon>Eubacteriales</taxon>
        <taxon>Eubacteriaceae</taxon>
        <taxon>Eubacterium</taxon>
    </lineage>
</organism>
<proteinExistence type="predicted"/>
<dbReference type="STRING" id="1528.SAMN04488579_10287"/>
<evidence type="ECO:0000313" key="1">
    <source>
        <dbReference type="EMBL" id="SDX41537.1"/>
    </source>
</evidence>
<dbReference type="OrthoDB" id="2190431at2"/>
<sequence>MKKNRKDITAGLSQLLERRLSGESVRFCREVEFFEPHCRVDFVGFKYMVNGTGSVGGAECGTASFYEVKSCMSDFKSGNGLTFDGDENWIVCPLDLGIEIVQTKPFAVGIYVPTPEGCTVKQFFESKNEYLGEVDGWSLKIYQRAMKRPRKRSVTEILAQMVYAGLCN</sequence>
<name>A0A1H3BI05_EUBBA</name>
<accession>A0A1H3BI05</accession>
<reference evidence="2" key="1">
    <citation type="submission" date="2016-10" db="EMBL/GenBank/DDBJ databases">
        <authorList>
            <person name="Varghese N."/>
            <person name="Submissions S."/>
        </authorList>
    </citation>
    <scope>NUCLEOTIDE SEQUENCE [LARGE SCALE GENOMIC DNA]</scope>
    <source>
        <strain evidence="2">VPI 5359</strain>
    </source>
</reference>